<evidence type="ECO:0000313" key="5">
    <source>
        <dbReference type="EMBL" id="CAN93456.1"/>
    </source>
</evidence>
<feature type="compositionally biased region" description="Low complexity" evidence="2">
    <location>
        <begin position="313"/>
        <end position="324"/>
    </location>
</feature>
<evidence type="ECO:0000256" key="3">
    <source>
        <dbReference type="SAM" id="SignalP"/>
    </source>
</evidence>
<keyword evidence="6" id="KW-1185">Reference proteome</keyword>
<evidence type="ECO:0000259" key="4">
    <source>
        <dbReference type="Pfam" id="PF03629"/>
    </source>
</evidence>
<dbReference type="RefSeq" id="WP_012235928.1">
    <property type="nucleotide sequence ID" value="NC_010162.1"/>
</dbReference>
<dbReference type="InterPro" id="IPR052940">
    <property type="entry name" value="Carb_Esterase_6"/>
</dbReference>
<feature type="compositionally biased region" description="Low complexity" evidence="2">
    <location>
        <begin position="343"/>
        <end position="352"/>
    </location>
</feature>
<dbReference type="OrthoDB" id="9795554at2"/>
<feature type="compositionally biased region" description="Low complexity" evidence="2">
    <location>
        <begin position="366"/>
        <end position="379"/>
    </location>
</feature>
<keyword evidence="1 5" id="KW-0378">Hydrolase</keyword>
<protein>
    <submittedName>
        <fullName evidence="5">Iduronate-2-sulfatase</fullName>
        <ecNumber evidence="5">3.1.6.13</ecNumber>
    </submittedName>
</protein>
<organism evidence="5 6">
    <name type="scientific">Sorangium cellulosum (strain So ce56)</name>
    <name type="common">Polyangium cellulosum (strain So ce56)</name>
    <dbReference type="NCBI Taxonomy" id="448385"/>
    <lineage>
        <taxon>Bacteria</taxon>
        <taxon>Pseudomonadati</taxon>
        <taxon>Myxococcota</taxon>
        <taxon>Polyangia</taxon>
        <taxon>Polyangiales</taxon>
        <taxon>Polyangiaceae</taxon>
        <taxon>Sorangium</taxon>
    </lineage>
</organism>
<feature type="signal peptide" evidence="3">
    <location>
        <begin position="1"/>
        <end position="21"/>
    </location>
</feature>
<dbReference type="STRING" id="448385.sce3297"/>
<evidence type="ECO:0000313" key="6">
    <source>
        <dbReference type="Proteomes" id="UP000002139"/>
    </source>
</evidence>
<dbReference type="InterPro" id="IPR024038">
    <property type="entry name" value="MYXO-CTERM"/>
</dbReference>
<dbReference type="EMBL" id="AM746676">
    <property type="protein sequence ID" value="CAN93456.1"/>
    <property type="molecule type" value="Genomic_DNA"/>
</dbReference>
<accession>A9GML8</accession>
<dbReference type="eggNOG" id="COG3317">
    <property type="taxonomic scope" value="Bacteria"/>
</dbReference>
<feature type="region of interest" description="Disordered" evidence="2">
    <location>
        <begin position="313"/>
        <end position="420"/>
    </location>
</feature>
<name>A9GML8_SORC5</name>
<proteinExistence type="predicted"/>
<dbReference type="NCBIfam" id="TIGR03901">
    <property type="entry name" value="MYXO-CTERM"/>
    <property type="match status" value="1"/>
</dbReference>
<evidence type="ECO:0000256" key="1">
    <source>
        <dbReference type="ARBA" id="ARBA00022801"/>
    </source>
</evidence>
<dbReference type="Proteomes" id="UP000002139">
    <property type="component" value="Chromosome"/>
</dbReference>
<feature type="domain" description="Sialate O-acetylesterase" evidence="4">
    <location>
        <begin position="24"/>
        <end position="304"/>
    </location>
</feature>
<feature type="chain" id="PRO_5002739117" evidence="3">
    <location>
        <begin position="22"/>
        <end position="453"/>
    </location>
</feature>
<dbReference type="InterPro" id="IPR036514">
    <property type="entry name" value="SGNH_hydro_sf"/>
</dbReference>
<dbReference type="PANTHER" id="PTHR31988:SF19">
    <property type="entry name" value="9-O-ACETYL-N-ACETYLNEURAMINIC ACID DEACETYLASE-RELATED"/>
    <property type="match status" value="1"/>
</dbReference>
<sequence>MKRSCIALAAFALSLSAPAIAQPVKVFVLAGQSNMVGYGVGRQLPVELQSQPDVWYDHYNPDAREGGPYAAATSADWGPLEPKGEARRYGPEITFGRAIAAAYPEHRIAIVKMAQGGTNLVDHWGRGLAPDPEVLYKSQLYHALLGKLDSATYEGDRALRYPEEVTRLDGALARLESEGHPYEIAALVWMQGENEAGWSAAFSYGNTLRGFIAAIRADLGVPGLPVVLGRVSDNLYPANGGPIAAGKEANIDAVRAAQVTVAEEDPRVAWVDTDDFTVRSPDDAYHFDSAAYQLLGERFAEAYLALVREEGSSTASSSSSAGSAAAGGGGAAGGGAAGGGATAGSSGSAEAAGGAGSAGEGGRGATAGSSGSTAATGSAGSAGEGGRGATAGSSGSTAATGSAEAAASSGGVAPGSAGGCGCRTAAGQGPVAAAALALVALAGLRRRRSRGQG</sequence>
<dbReference type="AlphaFoldDB" id="A9GML8"/>
<keyword evidence="3" id="KW-0732">Signal</keyword>
<gene>
    <name evidence="5" type="ordered locus">sce3297</name>
</gene>
<feature type="compositionally biased region" description="Gly residues" evidence="2">
    <location>
        <begin position="325"/>
        <end position="342"/>
    </location>
</feature>
<dbReference type="InterPro" id="IPR005181">
    <property type="entry name" value="SASA"/>
</dbReference>
<dbReference type="Gene3D" id="3.40.50.1110">
    <property type="entry name" value="SGNH hydrolase"/>
    <property type="match status" value="1"/>
</dbReference>
<reference evidence="5 6" key="1">
    <citation type="journal article" date="2007" name="Nat. Biotechnol.">
        <title>Complete genome sequence of the myxobacterium Sorangium cellulosum.</title>
        <authorList>
            <person name="Schneiker S."/>
            <person name="Perlova O."/>
            <person name="Kaiser O."/>
            <person name="Gerth K."/>
            <person name="Alici A."/>
            <person name="Altmeyer M.O."/>
            <person name="Bartels D."/>
            <person name="Bekel T."/>
            <person name="Beyer S."/>
            <person name="Bode E."/>
            <person name="Bode H.B."/>
            <person name="Bolten C.J."/>
            <person name="Choudhuri J.V."/>
            <person name="Doss S."/>
            <person name="Elnakady Y.A."/>
            <person name="Frank B."/>
            <person name="Gaigalat L."/>
            <person name="Goesmann A."/>
            <person name="Groeger C."/>
            <person name="Gross F."/>
            <person name="Jelsbak L."/>
            <person name="Jelsbak L."/>
            <person name="Kalinowski J."/>
            <person name="Kegler C."/>
            <person name="Knauber T."/>
            <person name="Konietzny S."/>
            <person name="Kopp M."/>
            <person name="Krause L."/>
            <person name="Krug D."/>
            <person name="Linke B."/>
            <person name="Mahmud T."/>
            <person name="Martinez-Arias R."/>
            <person name="McHardy A.C."/>
            <person name="Merai M."/>
            <person name="Meyer F."/>
            <person name="Mormann S."/>
            <person name="Munoz-Dorado J."/>
            <person name="Perez J."/>
            <person name="Pradella S."/>
            <person name="Rachid S."/>
            <person name="Raddatz G."/>
            <person name="Rosenau F."/>
            <person name="Rueckert C."/>
            <person name="Sasse F."/>
            <person name="Scharfe M."/>
            <person name="Schuster S.C."/>
            <person name="Suen G."/>
            <person name="Treuner-Lange A."/>
            <person name="Velicer G.J."/>
            <person name="Vorholter F.-J."/>
            <person name="Weissman K.J."/>
            <person name="Welch R.D."/>
            <person name="Wenzel S.C."/>
            <person name="Whitworth D.E."/>
            <person name="Wilhelm S."/>
            <person name="Wittmann C."/>
            <person name="Bloecker H."/>
            <person name="Puehler A."/>
            <person name="Mueller R."/>
        </authorList>
    </citation>
    <scope>NUCLEOTIDE SEQUENCE [LARGE SCALE GENOMIC DNA]</scope>
    <source>
        <strain evidence="6">So ce56</strain>
    </source>
</reference>
<dbReference type="HOGENOM" id="CLU_603951_0_0_7"/>
<dbReference type="Pfam" id="PF03629">
    <property type="entry name" value="SASA"/>
    <property type="match status" value="1"/>
</dbReference>
<dbReference type="KEGG" id="scl:sce3297"/>
<dbReference type="PANTHER" id="PTHR31988">
    <property type="entry name" value="ESTERASE, PUTATIVE (DUF303)-RELATED"/>
    <property type="match status" value="1"/>
</dbReference>
<feature type="compositionally biased region" description="Low complexity" evidence="2">
    <location>
        <begin position="390"/>
        <end position="411"/>
    </location>
</feature>
<dbReference type="GO" id="GO:0004423">
    <property type="term" value="F:iduronate-2-sulfatase activity"/>
    <property type="evidence" value="ECO:0007669"/>
    <property type="project" value="UniProtKB-EC"/>
</dbReference>
<evidence type="ECO:0000256" key="2">
    <source>
        <dbReference type="SAM" id="MobiDB-lite"/>
    </source>
</evidence>
<dbReference type="SUPFAM" id="SSF52266">
    <property type="entry name" value="SGNH hydrolase"/>
    <property type="match status" value="1"/>
</dbReference>
<feature type="compositionally biased region" description="Gly residues" evidence="2">
    <location>
        <begin position="353"/>
        <end position="365"/>
    </location>
</feature>
<dbReference type="EC" id="3.1.6.13" evidence="5"/>
<feature type="compositionally biased region" description="Gly residues" evidence="2">
    <location>
        <begin position="380"/>
        <end position="389"/>
    </location>
</feature>